<dbReference type="FunFam" id="1.10.287.950:FF:000001">
    <property type="entry name" value="Methyl-accepting chemotaxis sensory transducer"/>
    <property type="match status" value="1"/>
</dbReference>
<keyword evidence="14" id="KW-1185">Reference proteome</keyword>
<organism evidence="13 14">
    <name type="scientific">Pseudogulbenkiania ferrooxidans 2002</name>
    <dbReference type="NCBI Taxonomy" id="279714"/>
    <lineage>
        <taxon>Bacteria</taxon>
        <taxon>Pseudomonadati</taxon>
        <taxon>Pseudomonadota</taxon>
        <taxon>Betaproteobacteria</taxon>
        <taxon>Neisseriales</taxon>
        <taxon>Chromobacteriaceae</taxon>
        <taxon>Pseudogulbenkiania</taxon>
    </lineage>
</organism>
<keyword evidence="4 10" id="KW-0812">Transmembrane</keyword>
<dbReference type="GO" id="GO:0005886">
    <property type="term" value="C:plasma membrane"/>
    <property type="evidence" value="ECO:0007669"/>
    <property type="project" value="UniProtKB-SubCell"/>
</dbReference>
<dbReference type="CDD" id="cd12912">
    <property type="entry name" value="PDC2_MCP_like"/>
    <property type="match status" value="1"/>
</dbReference>
<dbReference type="CDD" id="cd11386">
    <property type="entry name" value="MCP_signal"/>
    <property type="match status" value="1"/>
</dbReference>
<dbReference type="AlphaFoldDB" id="B9Z825"/>
<reference evidence="13 14" key="1">
    <citation type="submission" date="2009-02" db="EMBL/GenBank/DDBJ databases">
        <title>Sequencing of the draft genome and assembly of Lutiella nitroferrum 2002.</title>
        <authorList>
            <consortium name="US DOE Joint Genome Institute (JGI-PGF)"/>
            <person name="Lucas S."/>
            <person name="Copeland A."/>
            <person name="Lapidus A."/>
            <person name="Glavina del Rio T."/>
            <person name="Tice H."/>
            <person name="Bruce D."/>
            <person name="Goodwin L."/>
            <person name="Pitluck S."/>
            <person name="Larimer F."/>
            <person name="Land M.L."/>
            <person name="Hauser L."/>
            <person name="Coates J.D."/>
        </authorList>
    </citation>
    <scope>NUCLEOTIDE SEQUENCE [LARGE SCALE GENOMIC DNA]</scope>
    <source>
        <strain evidence="13 14">2002</strain>
    </source>
</reference>
<evidence type="ECO:0000256" key="8">
    <source>
        <dbReference type="ARBA" id="ARBA00029447"/>
    </source>
</evidence>
<dbReference type="RefSeq" id="WP_008955530.1">
    <property type="nucleotide sequence ID" value="NZ_ACIS01000011.1"/>
</dbReference>
<evidence type="ECO:0000256" key="6">
    <source>
        <dbReference type="ARBA" id="ARBA00023136"/>
    </source>
</evidence>
<accession>B9Z825</accession>
<dbReference type="InterPro" id="IPR003660">
    <property type="entry name" value="HAMP_dom"/>
</dbReference>
<protein>
    <submittedName>
        <fullName evidence="13">Methyl-accepting chemotaxis sensory transducer with Cache sensor</fullName>
    </submittedName>
</protein>
<evidence type="ECO:0000256" key="4">
    <source>
        <dbReference type="ARBA" id="ARBA00022692"/>
    </source>
</evidence>
<evidence type="ECO:0000256" key="9">
    <source>
        <dbReference type="PROSITE-ProRule" id="PRU00284"/>
    </source>
</evidence>
<keyword evidence="7 9" id="KW-0807">Transducer</keyword>
<evidence type="ECO:0000259" key="12">
    <source>
        <dbReference type="PROSITE" id="PS50885"/>
    </source>
</evidence>
<dbReference type="PANTHER" id="PTHR32089:SF112">
    <property type="entry name" value="LYSOZYME-LIKE PROTEIN-RELATED"/>
    <property type="match status" value="1"/>
</dbReference>
<dbReference type="GO" id="GO:0007165">
    <property type="term" value="P:signal transduction"/>
    <property type="evidence" value="ECO:0007669"/>
    <property type="project" value="UniProtKB-KW"/>
</dbReference>
<dbReference type="Pfam" id="PF00672">
    <property type="entry name" value="HAMP"/>
    <property type="match status" value="1"/>
</dbReference>
<evidence type="ECO:0000256" key="7">
    <source>
        <dbReference type="ARBA" id="ARBA00023224"/>
    </source>
</evidence>
<feature type="domain" description="HAMP" evidence="12">
    <location>
        <begin position="318"/>
        <end position="372"/>
    </location>
</feature>
<dbReference type="CDD" id="cd06225">
    <property type="entry name" value="HAMP"/>
    <property type="match status" value="1"/>
</dbReference>
<dbReference type="Proteomes" id="UP000003165">
    <property type="component" value="Unassembled WGS sequence"/>
</dbReference>
<comment type="similarity">
    <text evidence="8">Belongs to the methyl-accepting chemotaxis (MCP) protein family.</text>
</comment>
<proteinExistence type="inferred from homology"/>
<dbReference type="PROSITE" id="PS50111">
    <property type="entry name" value="CHEMOTAXIS_TRANSDUC_2"/>
    <property type="match status" value="1"/>
</dbReference>
<dbReference type="InterPro" id="IPR004089">
    <property type="entry name" value="MCPsignal_dom"/>
</dbReference>
<dbReference type="EMBL" id="ACIS01000011">
    <property type="protein sequence ID" value="EEG07080.1"/>
    <property type="molecule type" value="Genomic_DNA"/>
</dbReference>
<gene>
    <name evidence="13" type="ORF">FuraDRAFT_3511</name>
</gene>
<evidence type="ECO:0000256" key="2">
    <source>
        <dbReference type="ARBA" id="ARBA00022475"/>
    </source>
</evidence>
<evidence type="ECO:0000256" key="1">
    <source>
        <dbReference type="ARBA" id="ARBA00004651"/>
    </source>
</evidence>
<dbReference type="SUPFAM" id="SSF103190">
    <property type="entry name" value="Sensory domain-like"/>
    <property type="match status" value="1"/>
</dbReference>
<feature type="domain" description="Methyl-accepting transducer" evidence="11">
    <location>
        <begin position="377"/>
        <end position="613"/>
    </location>
</feature>
<evidence type="ECO:0000259" key="11">
    <source>
        <dbReference type="PROSITE" id="PS50111"/>
    </source>
</evidence>
<dbReference type="CDD" id="cd12913">
    <property type="entry name" value="PDC1_MCP_like"/>
    <property type="match status" value="1"/>
</dbReference>
<dbReference type="SMART" id="SM00304">
    <property type="entry name" value="HAMP"/>
    <property type="match status" value="1"/>
</dbReference>
<dbReference type="InterPro" id="IPR029151">
    <property type="entry name" value="Sensor-like_sf"/>
</dbReference>
<dbReference type="Gene3D" id="1.10.287.950">
    <property type="entry name" value="Methyl-accepting chemotaxis protein"/>
    <property type="match status" value="1"/>
</dbReference>
<keyword evidence="6 10" id="KW-0472">Membrane</keyword>
<evidence type="ECO:0000256" key="5">
    <source>
        <dbReference type="ARBA" id="ARBA00022989"/>
    </source>
</evidence>
<comment type="caution">
    <text evidence="13">The sequence shown here is derived from an EMBL/GenBank/DDBJ whole genome shotgun (WGS) entry which is preliminary data.</text>
</comment>
<sequence length="649" mass="69373" precursor="true">MKIRTKLVLCFLLTTLLPVSFIATLSILQARSEAMQHFIDASSREIRQVDKTLSGAFQSVFNDVAFFAALPQMAQLGPEISNFSTLSGEQRMASAGKPGNEGELFRLFQQFGQNHPDLAYIYVGTEHGGIVQWPEGKVNAPYDPRKRGWYMQAMASPGRSVLTDAYYWPGDNATIVSAAHAIERDGRKFGVMAMDVSLKGLTELVRKIRIGESGFLMLVQGDGTVLVDPLKPEHNFKKLAEIDGGAYAALDAGQVAVTLGGEAYQANVIKSPLLGWKFIGLVKRAEIYAHAERMAWTIAAISLGLVLVLSLLGGWLAGLIARPVQQVAEGLHAIAAGDGELTRRLTVTSRDETATLAQRFNGILDTILHLVRQTSLKAGEVGESAGRVDHVARTMSQTAQAQLAVLENAASAVSRMADSAETVARNCEQAATAAQDGQQSVLQGEQVVDETVASVEALSATLRQASASLQELEAAGQDITAILEVIRGIADQTNLLALNAAIEAARAGEQGRGFAVVADEVRSLAQSTQQSTRQIQSLLDKLGQGTRLVAREMASSLAQSDDTVLKSGAAREAFGRISQSVRVIHEMNAQIARASTDQHQATARLSSDIEHVCGAAHQVSHHADEAASHSVQLVELAGGLGQLVSRFKT</sequence>
<comment type="subcellular location">
    <subcellularLocation>
        <location evidence="1">Cell membrane</location>
        <topology evidence="1">Multi-pass membrane protein</topology>
    </subcellularLocation>
</comment>
<evidence type="ECO:0000256" key="3">
    <source>
        <dbReference type="ARBA" id="ARBA00022500"/>
    </source>
</evidence>
<dbReference type="SUPFAM" id="SSF58104">
    <property type="entry name" value="Methyl-accepting chemotaxis protein (MCP) signaling domain"/>
    <property type="match status" value="1"/>
</dbReference>
<dbReference type="eggNOG" id="COG0840">
    <property type="taxonomic scope" value="Bacteria"/>
</dbReference>
<dbReference type="SMART" id="SM00283">
    <property type="entry name" value="MA"/>
    <property type="match status" value="1"/>
</dbReference>
<evidence type="ECO:0000313" key="13">
    <source>
        <dbReference type="EMBL" id="EEG07080.1"/>
    </source>
</evidence>
<dbReference type="GO" id="GO:0006935">
    <property type="term" value="P:chemotaxis"/>
    <property type="evidence" value="ECO:0007669"/>
    <property type="project" value="UniProtKB-KW"/>
</dbReference>
<dbReference type="Pfam" id="PF02743">
    <property type="entry name" value="dCache_1"/>
    <property type="match status" value="1"/>
</dbReference>
<keyword evidence="5 10" id="KW-1133">Transmembrane helix</keyword>
<dbReference type="PROSITE" id="PS50885">
    <property type="entry name" value="HAMP"/>
    <property type="match status" value="1"/>
</dbReference>
<evidence type="ECO:0000256" key="10">
    <source>
        <dbReference type="SAM" id="Phobius"/>
    </source>
</evidence>
<dbReference type="Gene3D" id="3.30.450.20">
    <property type="entry name" value="PAS domain"/>
    <property type="match status" value="1"/>
</dbReference>
<keyword evidence="3" id="KW-0145">Chemotaxis</keyword>
<name>B9Z825_9NEIS</name>
<evidence type="ECO:0000313" key="14">
    <source>
        <dbReference type="Proteomes" id="UP000003165"/>
    </source>
</evidence>
<dbReference type="PANTHER" id="PTHR32089">
    <property type="entry name" value="METHYL-ACCEPTING CHEMOTAXIS PROTEIN MCPB"/>
    <property type="match status" value="1"/>
</dbReference>
<dbReference type="Pfam" id="PF00015">
    <property type="entry name" value="MCPsignal"/>
    <property type="match status" value="1"/>
</dbReference>
<keyword evidence="2" id="KW-1003">Cell membrane</keyword>
<feature type="transmembrane region" description="Helical" evidence="10">
    <location>
        <begin position="294"/>
        <end position="317"/>
    </location>
</feature>
<dbReference type="InterPro" id="IPR033479">
    <property type="entry name" value="dCache_1"/>
</dbReference>